<evidence type="ECO:0000256" key="1">
    <source>
        <dbReference type="SAM" id="MobiDB-lite"/>
    </source>
</evidence>
<dbReference type="PANTHER" id="PTHR48079:SF9">
    <property type="entry name" value="PUTATIVE-RELATED"/>
    <property type="match status" value="1"/>
</dbReference>
<keyword evidence="3" id="KW-1185">Reference proteome</keyword>
<dbReference type="GO" id="GO:0004029">
    <property type="term" value="F:aldehyde dehydrogenase (NAD+) activity"/>
    <property type="evidence" value="ECO:0007669"/>
    <property type="project" value="TreeGrafter"/>
</dbReference>
<gene>
    <name evidence="2" type="ORF">K469DRAFT_722757</name>
</gene>
<dbReference type="Proteomes" id="UP000800200">
    <property type="component" value="Unassembled WGS sequence"/>
</dbReference>
<dbReference type="PANTHER" id="PTHR48079">
    <property type="entry name" value="PROTEIN YEEZ"/>
    <property type="match status" value="1"/>
</dbReference>
<reference evidence="2" key="1">
    <citation type="journal article" date="2020" name="Stud. Mycol.">
        <title>101 Dothideomycetes genomes: a test case for predicting lifestyles and emergence of pathogens.</title>
        <authorList>
            <person name="Haridas S."/>
            <person name="Albert R."/>
            <person name="Binder M."/>
            <person name="Bloem J."/>
            <person name="Labutti K."/>
            <person name="Salamov A."/>
            <person name="Andreopoulos B."/>
            <person name="Baker S."/>
            <person name="Barry K."/>
            <person name="Bills G."/>
            <person name="Bluhm B."/>
            <person name="Cannon C."/>
            <person name="Castanera R."/>
            <person name="Culley D."/>
            <person name="Daum C."/>
            <person name="Ezra D."/>
            <person name="Gonzalez J."/>
            <person name="Henrissat B."/>
            <person name="Kuo A."/>
            <person name="Liang C."/>
            <person name="Lipzen A."/>
            <person name="Lutzoni F."/>
            <person name="Magnuson J."/>
            <person name="Mondo S."/>
            <person name="Nolan M."/>
            <person name="Ohm R."/>
            <person name="Pangilinan J."/>
            <person name="Park H.-J."/>
            <person name="Ramirez L."/>
            <person name="Alfaro M."/>
            <person name="Sun H."/>
            <person name="Tritt A."/>
            <person name="Yoshinaga Y."/>
            <person name="Zwiers L.-H."/>
            <person name="Turgeon B."/>
            <person name="Goodwin S."/>
            <person name="Spatafora J."/>
            <person name="Crous P."/>
            <person name="Grigoriev I."/>
        </authorList>
    </citation>
    <scope>NUCLEOTIDE SEQUENCE</scope>
    <source>
        <strain evidence="2">CBS 207.26</strain>
    </source>
</reference>
<evidence type="ECO:0000313" key="3">
    <source>
        <dbReference type="Proteomes" id="UP000800200"/>
    </source>
</evidence>
<dbReference type="InterPro" id="IPR051783">
    <property type="entry name" value="NAD(P)-dependent_oxidoreduct"/>
</dbReference>
<dbReference type="InterPro" id="IPR036291">
    <property type="entry name" value="NAD(P)-bd_dom_sf"/>
</dbReference>
<protein>
    <submittedName>
        <fullName evidence="2">NAD(P)-binding protein</fullName>
    </submittedName>
</protein>
<dbReference type="AlphaFoldDB" id="A0A6A6EVH0"/>
<accession>A0A6A6EVH0</accession>
<evidence type="ECO:0000313" key="2">
    <source>
        <dbReference type="EMBL" id="KAF2195554.1"/>
    </source>
</evidence>
<dbReference type="GO" id="GO:0005737">
    <property type="term" value="C:cytoplasm"/>
    <property type="evidence" value="ECO:0007669"/>
    <property type="project" value="TreeGrafter"/>
</dbReference>
<dbReference type="EMBL" id="ML994610">
    <property type="protein sequence ID" value="KAF2195554.1"/>
    <property type="molecule type" value="Genomic_DNA"/>
</dbReference>
<dbReference type="OrthoDB" id="2735536at2759"/>
<feature type="region of interest" description="Disordered" evidence="1">
    <location>
        <begin position="295"/>
        <end position="314"/>
    </location>
</feature>
<proteinExistence type="predicted"/>
<name>A0A6A6EVH0_9PEZI</name>
<dbReference type="Gene3D" id="3.40.50.720">
    <property type="entry name" value="NAD(P)-binding Rossmann-like Domain"/>
    <property type="match status" value="1"/>
</dbReference>
<dbReference type="SUPFAM" id="SSF51735">
    <property type="entry name" value="NAD(P)-binding Rossmann-fold domains"/>
    <property type="match status" value="1"/>
</dbReference>
<organism evidence="2 3">
    <name type="scientific">Zopfia rhizophila CBS 207.26</name>
    <dbReference type="NCBI Taxonomy" id="1314779"/>
    <lineage>
        <taxon>Eukaryota</taxon>
        <taxon>Fungi</taxon>
        <taxon>Dikarya</taxon>
        <taxon>Ascomycota</taxon>
        <taxon>Pezizomycotina</taxon>
        <taxon>Dothideomycetes</taxon>
        <taxon>Dothideomycetes incertae sedis</taxon>
        <taxon>Zopfiaceae</taxon>
        <taxon>Zopfia</taxon>
    </lineage>
</organism>
<sequence length="362" mass="40646">MPMKRVFLTGAYNLAGSHILDQLLSFNVSVRAVVGSRDEAQALEQQYTPKSNTLLDFAIIPPKDRSAPGAYDEALDGYPGPFDTVIHTVAANPSEGADCLTRFIHLETETLLNFLRSVNYIAKNVRRVIITTSLTPFARWLVDPQVERSPRGGNPTSQRAPEIDTEYVLATSRASDNIIHDEIWKWAKDTHARFDLVSLTAPSIYGPSIRPLTNSTDLEEANRRIWNICSNDSTETVTSPPYGIDYFTDVRDFAFAHVQAVLIPEASNKRFTVSAGMMPRGPVIAEFLRNRFPEFGSRIQPDTSPPRRTPAEEQPLELVDTTPAATILGLVRYRPIEETLTDLARQILELHRRKEWRSVIQS</sequence>